<dbReference type="GO" id="GO:0004340">
    <property type="term" value="F:glucokinase activity"/>
    <property type="evidence" value="ECO:0007669"/>
    <property type="project" value="UniProtKB-EC"/>
</dbReference>
<dbReference type="SUPFAM" id="SSF46785">
    <property type="entry name" value="Winged helix' DNA-binding domain"/>
    <property type="match status" value="1"/>
</dbReference>
<keyword evidence="2" id="KW-0808">Transferase</keyword>
<dbReference type="Gene3D" id="1.10.10.10">
    <property type="entry name" value="Winged helix-like DNA-binding domain superfamily/Winged helix DNA-binding domain"/>
    <property type="match status" value="1"/>
</dbReference>
<comment type="similarity">
    <text evidence="1">Belongs to the ROK (NagC/XylR) family.</text>
</comment>
<dbReference type="EC" id="2.7.1.2" evidence="2"/>
<proteinExistence type="inferred from homology"/>
<keyword evidence="2" id="KW-0418">Kinase</keyword>
<dbReference type="InterPro" id="IPR043129">
    <property type="entry name" value="ATPase_NBD"/>
</dbReference>
<reference evidence="2" key="1">
    <citation type="submission" date="2015-10" db="EMBL/GenBank/DDBJ databases">
        <title>Comparative analysis of sym-gene organization in Rhizobium leguminosarum bv. viciae strains, isolated from different host plants and demonstrating clear differences in symbiotic specificity.</title>
        <authorList>
            <person name="Chirak E.R."/>
            <person name="Kimeklis A.K."/>
            <person name="Andronov E.E."/>
        </authorList>
    </citation>
    <scope>NUCLEOTIDE SEQUENCE</scope>
    <source>
        <strain evidence="2">Vaf12</strain>
    </source>
</reference>
<dbReference type="PANTHER" id="PTHR18964:SF149">
    <property type="entry name" value="BIFUNCTIONAL UDP-N-ACETYLGLUCOSAMINE 2-EPIMERASE_N-ACETYLMANNOSAMINE KINASE"/>
    <property type="match status" value="1"/>
</dbReference>
<dbReference type="InterPro" id="IPR000600">
    <property type="entry name" value="ROK"/>
</dbReference>
<dbReference type="AlphaFoldDB" id="A0A0U3K4X1"/>
<name>A0A0U3K4X1_RHILV</name>
<dbReference type="Gene3D" id="3.30.420.40">
    <property type="match status" value="2"/>
</dbReference>
<dbReference type="EMBL" id="KT944070">
    <property type="protein sequence ID" value="ALU64353.1"/>
    <property type="molecule type" value="Genomic_DNA"/>
</dbReference>
<sequence>MVAQLIRPTGLDSMDSLIRRLEAHRLGESEGSPDDRHKDESAKGIVPAQKLIPTGTLGPANRGRLLQALYDIGPSSRADLARLTGVTRGTIGGIVQPLIDQGVLAEGEVIPPSEAGGKPATKLWFSKDARPICAVLLLHDRVSACLVSLEGEVYAQHAADFPKNLTHPSDAFRIISTCVEETIASGTPILGIGVAVAGMINTETGTIVTVSLGPFLDGLPLEAELHKRFGVTVCVDQDTRALLVGDRWFGQGRGRRNFASVHIGETLGGALYLDGHLYRGPAGAGGEIGHTTVDIRGRICQCGRRGCWETIASSKWLTDEAKVRRLPQPHSLDVSRLLTLANDDIPGARELLRDYAFNISVGLANLQQFMAPNFIVIHGDIVRGGNSILHLIQESFRVLVFHRPGDEIVLAFGDGECLAALRGAASLLLSELLNFVI</sequence>
<dbReference type="Pfam" id="PF00480">
    <property type="entry name" value="ROK"/>
    <property type="match status" value="1"/>
</dbReference>
<dbReference type="SUPFAM" id="SSF53067">
    <property type="entry name" value="Actin-like ATPase domain"/>
    <property type="match status" value="1"/>
</dbReference>
<organism evidence="2">
    <name type="scientific">Rhizobium leguminosarum bv. viciae</name>
    <dbReference type="NCBI Taxonomy" id="387"/>
    <lineage>
        <taxon>Bacteria</taxon>
        <taxon>Pseudomonadati</taxon>
        <taxon>Pseudomonadota</taxon>
        <taxon>Alphaproteobacteria</taxon>
        <taxon>Hyphomicrobiales</taxon>
        <taxon>Rhizobiaceae</taxon>
        <taxon>Rhizobium/Agrobacterium group</taxon>
        <taxon>Rhizobium</taxon>
    </lineage>
</organism>
<dbReference type="PANTHER" id="PTHR18964">
    <property type="entry name" value="ROK (REPRESSOR, ORF, KINASE) FAMILY"/>
    <property type="match status" value="1"/>
</dbReference>
<accession>A0A0U3K4X1</accession>
<evidence type="ECO:0000256" key="1">
    <source>
        <dbReference type="ARBA" id="ARBA00006479"/>
    </source>
</evidence>
<dbReference type="InterPro" id="IPR036388">
    <property type="entry name" value="WH-like_DNA-bd_sf"/>
</dbReference>
<protein>
    <submittedName>
        <fullName evidence="2">Glucokinase</fullName>
        <ecNumber evidence="2">2.7.1.2</ecNumber>
    </submittedName>
</protein>
<dbReference type="InterPro" id="IPR036390">
    <property type="entry name" value="WH_DNA-bd_sf"/>
</dbReference>
<evidence type="ECO:0000313" key="2">
    <source>
        <dbReference type="EMBL" id="ALU64353.1"/>
    </source>
</evidence>